<accession>A0A372MU56</accession>
<evidence type="ECO:0000256" key="11">
    <source>
        <dbReference type="RuleBase" id="RU003357"/>
    </source>
</evidence>
<dbReference type="InterPro" id="IPR012910">
    <property type="entry name" value="Plug_dom"/>
</dbReference>
<dbReference type="InterPro" id="IPR036942">
    <property type="entry name" value="Beta-barrel_TonB_sf"/>
</dbReference>
<keyword evidence="2 9" id="KW-0813">Transport</keyword>
<dbReference type="AlphaFoldDB" id="A0A372MU56"/>
<protein>
    <submittedName>
        <fullName evidence="12">TonB-dependent receptor</fullName>
    </submittedName>
</protein>
<evidence type="ECO:0000256" key="9">
    <source>
        <dbReference type="PROSITE-ProRule" id="PRU01360"/>
    </source>
</evidence>
<dbReference type="Gene3D" id="2.40.170.20">
    <property type="entry name" value="TonB-dependent receptor, beta-barrel domain"/>
    <property type="match status" value="1"/>
</dbReference>
<comment type="subcellular location">
    <subcellularLocation>
        <location evidence="1 9">Cell outer membrane</location>
        <topology evidence="1 9">Multi-pass membrane protein</topology>
    </subcellularLocation>
</comment>
<dbReference type="PROSITE" id="PS52016">
    <property type="entry name" value="TONB_DEPENDENT_REC_3"/>
    <property type="match status" value="1"/>
</dbReference>
<feature type="short sequence motif" description="TonB C-terminal box" evidence="10">
    <location>
        <begin position="688"/>
        <end position="705"/>
    </location>
</feature>
<keyword evidence="7 9" id="KW-0472">Membrane</keyword>
<keyword evidence="3 9" id="KW-1134">Transmembrane beta strand</keyword>
<dbReference type="Proteomes" id="UP000463868">
    <property type="component" value="Chromosome"/>
</dbReference>
<keyword evidence="6 11" id="KW-0798">TonB box</keyword>
<dbReference type="Pfam" id="PF07715">
    <property type="entry name" value="Plug"/>
    <property type="match status" value="1"/>
</dbReference>
<dbReference type="RefSeq" id="WP_005088332.1">
    <property type="nucleotide sequence ID" value="NZ_BKQF01000004.1"/>
</dbReference>
<evidence type="ECO:0000256" key="7">
    <source>
        <dbReference type="ARBA" id="ARBA00023136"/>
    </source>
</evidence>
<comment type="similarity">
    <text evidence="9 11">Belongs to the TonB-dependent receptor family.</text>
</comment>
<evidence type="ECO:0000256" key="4">
    <source>
        <dbReference type="ARBA" id="ARBA00022692"/>
    </source>
</evidence>
<dbReference type="Gene3D" id="2.170.130.10">
    <property type="entry name" value="TonB-dependent receptor, plug domain"/>
    <property type="match status" value="1"/>
</dbReference>
<name>A0A372MU56_ACIHA</name>
<gene>
    <name evidence="12" type="ORF">AhaeAN43_02330</name>
</gene>
<proteinExistence type="inferred from homology"/>
<dbReference type="InterPro" id="IPR037066">
    <property type="entry name" value="Plug_dom_sf"/>
</dbReference>
<evidence type="ECO:0000313" key="12">
    <source>
        <dbReference type="EMBL" id="QHI12301.1"/>
    </source>
</evidence>
<dbReference type="EMBL" id="CP031976">
    <property type="protein sequence ID" value="QHI12301.1"/>
    <property type="molecule type" value="Genomic_DNA"/>
</dbReference>
<evidence type="ECO:0000256" key="8">
    <source>
        <dbReference type="ARBA" id="ARBA00023237"/>
    </source>
</evidence>
<dbReference type="PANTHER" id="PTHR30442">
    <property type="entry name" value="IRON III DICITRATE TRANSPORT PROTEIN FECA"/>
    <property type="match status" value="1"/>
</dbReference>
<evidence type="ECO:0000256" key="6">
    <source>
        <dbReference type="ARBA" id="ARBA00023077"/>
    </source>
</evidence>
<dbReference type="GO" id="GO:0009279">
    <property type="term" value="C:cell outer membrane"/>
    <property type="evidence" value="ECO:0007669"/>
    <property type="project" value="UniProtKB-SubCell"/>
</dbReference>
<evidence type="ECO:0000256" key="2">
    <source>
        <dbReference type="ARBA" id="ARBA00022448"/>
    </source>
</evidence>
<evidence type="ECO:0000313" key="13">
    <source>
        <dbReference type="Proteomes" id="UP000463868"/>
    </source>
</evidence>
<dbReference type="CDD" id="cd01347">
    <property type="entry name" value="ligand_gated_channel"/>
    <property type="match status" value="1"/>
</dbReference>
<dbReference type="PROSITE" id="PS01156">
    <property type="entry name" value="TONB_DEPENDENT_REC_2"/>
    <property type="match status" value="1"/>
</dbReference>
<dbReference type="SUPFAM" id="SSF56935">
    <property type="entry name" value="Porins"/>
    <property type="match status" value="1"/>
</dbReference>
<dbReference type="PANTHER" id="PTHR30442:SF0">
    <property type="entry name" value="FE(3+) DICITRATE TRANSPORT PROTEIN FECA"/>
    <property type="match status" value="1"/>
</dbReference>
<evidence type="ECO:0000256" key="10">
    <source>
        <dbReference type="PROSITE-ProRule" id="PRU10144"/>
    </source>
</evidence>
<dbReference type="InterPro" id="IPR010917">
    <property type="entry name" value="TonB_rcpt_CS"/>
</dbReference>
<evidence type="ECO:0000256" key="1">
    <source>
        <dbReference type="ARBA" id="ARBA00004571"/>
    </source>
</evidence>
<evidence type="ECO:0000256" key="5">
    <source>
        <dbReference type="ARBA" id="ARBA00022729"/>
    </source>
</evidence>
<dbReference type="Pfam" id="PF00593">
    <property type="entry name" value="TonB_dep_Rec_b-barrel"/>
    <property type="match status" value="1"/>
</dbReference>
<keyword evidence="5" id="KW-0732">Signal</keyword>
<keyword evidence="8 9" id="KW-0998">Cell outer membrane</keyword>
<reference evidence="12 13" key="1">
    <citation type="submission" date="2018-08" db="EMBL/GenBank/DDBJ databases">
        <title>Analysis of the genomic diversity of Mexican Acinetobacter haemolyticus clinical isolates.</title>
        <authorList>
            <person name="Castro-Jaimes S."/>
            <person name="Cevallos M.A."/>
        </authorList>
    </citation>
    <scope>NUCLEOTIDE SEQUENCE [LARGE SCALE GENOMIC DNA]</scope>
    <source>
        <strain evidence="12 13">AN43</strain>
    </source>
</reference>
<dbReference type="InterPro" id="IPR039426">
    <property type="entry name" value="TonB-dep_rcpt-like"/>
</dbReference>
<evidence type="ECO:0000256" key="3">
    <source>
        <dbReference type="ARBA" id="ARBA00022452"/>
    </source>
</evidence>
<dbReference type="GO" id="GO:0033214">
    <property type="term" value="P:siderophore-iron import into cell"/>
    <property type="evidence" value="ECO:0007669"/>
    <property type="project" value="TreeGrafter"/>
</dbReference>
<keyword evidence="12" id="KW-0675">Receptor</keyword>
<sequence>MIHLFAASGEAMKNRSFLKNPIVMSGLLFGSFAPMLHAATEQDRKTVVLPTIQVIGSQDDAVSKIPGAAVIVDQEQIQQFVPTSTEDILKRVSGVYVKPEEESAVVANIGMRGISSADYKTLILEDGVPVAPGLFVGNGRYYNPRVQRMDSIEVLKGSSALRYGPSNIGGVINYRTKQPQDGALVDVSIGSWETYKTTVELGGSSPNKDSNFGAILSWAKSDGFMDKGYEMKDAVIKAGTAIGDNQWLGVKFTHYENDANISYRGQFLNEYHAKKKNNPAPDDWFLTERNSFDINHRWNINADTELQTLVYWSEMNRDYWRYGINGAASQAAGRWIYTDSVNGNNRTFERIGAETRLVAKHTLFNIPSEAEVGLRLMNEKMDDVTINAKRATPRTGTIAKDTKDSAKSVALYAQNRLDITDQLSVTPGLRVERYEQQREDKQKSESVKTSNTEVMPGLGFTFQLVPAVQLYGSVYKAFSPALNGDSLSGMKDQKLDAETAVSWEFGLRGQQDIFKYELTAFRMDFDNQIIPANSNSDFQTTNGGKTFNQGLEGAISVELENGFDMFANVTWVADAEFKGDRFNKNGTLKSKDGDRVPYTPEWVANLGFGYTYAGLRTQLSANYTGSQFTDDLNTKPITENTSGFFTGKINGYTTVDLTSRYTLNDQIEFYGAVKNLEDKRYIASLRQGIYVGPERSFEAGVRYRF</sequence>
<dbReference type="InterPro" id="IPR000531">
    <property type="entry name" value="Beta-barrel_TonB"/>
</dbReference>
<keyword evidence="4 9" id="KW-0812">Transmembrane</keyword>
<organism evidence="12 13">
    <name type="scientific">Acinetobacter haemolyticus</name>
    <dbReference type="NCBI Taxonomy" id="29430"/>
    <lineage>
        <taxon>Bacteria</taxon>
        <taxon>Pseudomonadati</taxon>
        <taxon>Pseudomonadota</taxon>
        <taxon>Gammaproteobacteria</taxon>
        <taxon>Moraxellales</taxon>
        <taxon>Moraxellaceae</taxon>
        <taxon>Acinetobacter</taxon>
    </lineage>
</organism>